<keyword evidence="5" id="KW-1185">Reference proteome</keyword>
<keyword evidence="2" id="KW-0812">Transmembrane</keyword>
<dbReference type="Pfam" id="PF13717">
    <property type="entry name" value="Zn_ribbon_4"/>
    <property type="match status" value="1"/>
</dbReference>
<feature type="transmembrane region" description="Helical" evidence="2">
    <location>
        <begin position="220"/>
        <end position="238"/>
    </location>
</feature>
<dbReference type="EMBL" id="RAPE01000001">
    <property type="protein sequence ID" value="RKF16031.1"/>
    <property type="molecule type" value="Genomic_DNA"/>
</dbReference>
<dbReference type="OrthoDB" id="7159357at2"/>
<dbReference type="InterPro" id="IPR011723">
    <property type="entry name" value="Znf/thioredoxin_put"/>
</dbReference>
<feature type="compositionally biased region" description="Low complexity" evidence="1">
    <location>
        <begin position="51"/>
        <end position="68"/>
    </location>
</feature>
<keyword evidence="2" id="KW-1133">Transmembrane helix</keyword>
<accession>A0A3A8B3M1</accession>
<organism evidence="4 5">
    <name type="scientific">Roseovarius spongiae</name>
    <dbReference type="NCBI Taxonomy" id="2320272"/>
    <lineage>
        <taxon>Bacteria</taxon>
        <taxon>Pseudomonadati</taxon>
        <taxon>Pseudomonadota</taxon>
        <taxon>Alphaproteobacteria</taxon>
        <taxon>Rhodobacterales</taxon>
        <taxon>Roseobacteraceae</taxon>
        <taxon>Roseovarius</taxon>
    </lineage>
</organism>
<feature type="compositionally biased region" description="Low complexity" evidence="1">
    <location>
        <begin position="76"/>
        <end position="85"/>
    </location>
</feature>
<dbReference type="AlphaFoldDB" id="A0A3A8B3M1"/>
<feature type="compositionally biased region" description="Basic and acidic residues" evidence="1">
    <location>
        <begin position="39"/>
        <end position="49"/>
    </location>
</feature>
<evidence type="ECO:0000313" key="4">
    <source>
        <dbReference type="EMBL" id="RKF16031.1"/>
    </source>
</evidence>
<dbReference type="RefSeq" id="WP_121162950.1">
    <property type="nucleotide sequence ID" value="NZ_RAPE01000001.1"/>
</dbReference>
<feature type="compositionally biased region" description="Basic and acidic residues" evidence="1">
    <location>
        <begin position="103"/>
        <end position="119"/>
    </location>
</feature>
<sequence>MRLTCPNCGAQYEIPDDVLPETGRDVQCSNCGDTWFQHHPDHDPAKEAEPAEFARAPAPDAPQDAPQGADDDAHAQGDAPGPAAATPTGSPRRELDPEVSSVLREEAEREARARAREAGNLESQPELGLDDGAEDMDRRSREARARMARLRGEPDPAPDGDAAAAGGEIDPTSRRGLLPDIEEINSSLRNEESAADADAMQDAYPEAPDPAQAGGGFRRGFLLVVALAVILLLLYVFAPQIGRAVPALSDVMNEYVIVVNDGRRWLDGQAAALMLWLDGMASSAPAAEGS</sequence>
<comment type="caution">
    <text evidence="4">The sequence shown here is derived from an EMBL/GenBank/DDBJ whole genome shotgun (WGS) entry which is preliminary data.</text>
</comment>
<evidence type="ECO:0000259" key="3">
    <source>
        <dbReference type="Pfam" id="PF13717"/>
    </source>
</evidence>
<evidence type="ECO:0000313" key="5">
    <source>
        <dbReference type="Proteomes" id="UP000281128"/>
    </source>
</evidence>
<evidence type="ECO:0000256" key="1">
    <source>
        <dbReference type="SAM" id="MobiDB-lite"/>
    </source>
</evidence>
<feature type="compositionally biased region" description="Basic and acidic residues" evidence="1">
    <location>
        <begin position="135"/>
        <end position="154"/>
    </location>
</feature>
<proteinExistence type="predicted"/>
<dbReference type="Proteomes" id="UP000281128">
    <property type="component" value="Unassembled WGS sequence"/>
</dbReference>
<keyword evidence="2" id="KW-0472">Membrane</keyword>
<dbReference type="NCBIfam" id="TIGR02098">
    <property type="entry name" value="MJ0042_CXXC"/>
    <property type="match status" value="1"/>
</dbReference>
<feature type="region of interest" description="Disordered" evidence="1">
    <location>
        <begin position="39"/>
        <end position="211"/>
    </location>
</feature>
<protein>
    <recommendedName>
        <fullName evidence="3">Zinc finger/thioredoxin putative domain-containing protein</fullName>
    </recommendedName>
</protein>
<name>A0A3A8B3M1_9RHOB</name>
<evidence type="ECO:0000256" key="2">
    <source>
        <dbReference type="SAM" id="Phobius"/>
    </source>
</evidence>
<feature type="domain" description="Zinc finger/thioredoxin putative" evidence="3">
    <location>
        <begin position="1"/>
        <end position="36"/>
    </location>
</feature>
<reference evidence="4 5" key="1">
    <citation type="submission" date="2018-09" db="EMBL/GenBank/DDBJ databases">
        <title>Roseovarius spongiae sp. nov., isolated from a marine sponge.</title>
        <authorList>
            <person name="Zhuang L."/>
            <person name="Luo L."/>
        </authorList>
    </citation>
    <scope>NUCLEOTIDE SEQUENCE [LARGE SCALE GENOMIC DNA]</scope>
    <source>
        <strain evidence="4 5">HN-E21</strain>
    </source>
</reference>
<feature type="compositionally biased region" description="Low complexity" evidence="1">
    <location>
        <begin position="159"/>
        <end position="170"/>
    </location>
</feature>
<gene>
    <name evidence="4" type="ORF">D6850_00185</name>
</gene>